<dbReference type="EMBL" id="JAPDGR010000553">
    <property type="protein sequence ID" value="KAJ2989220.1"/>
    <property type="molecule type" value="Genomic_DNA"/>
</dbReference>
<evidence type="ECO:0000313" key="1">
    <source>
        <dbReference type="EMBL" id="KAJ2989220.1"/>
    </source>
</evidence>
<dbReference type="Proteomes" id="UP001143856">
    <property type="component" value="Unassembled WGS sequence"/>
</dbReference>
<proteinExistence type="predicted"/>
<keyword evidence="2" id="KW-1185">Reference proteome</keyword>
<sequence length="677" mass="74300">MSSDLVPTALSNGDLLGACVAPVAVAGAFVLIRLFNSWKVTGNFHLDDWMAVLALIVLVALAVLSYLGSTNQVPNDPSTPLATTPQVFTALLWVNPAGLYFGKVPLLIMVLRIFETSKWVRINSYIVLIVPVILFTGGAIYATTYCSTVGKIVTIDYVAGCLRTGLALGVWNGAVAIASDVIILAIPVPVVFKLNIPNNKKIGLLLLFLTGILNILSATLQNTPWQMVNETSQESQDLFSNSLPLRSVPDLPNSSTTPMELHRTIVNKLMEFNTEVSHDLHDIPEKNRTNGGDKGMLLIKALEHSDTVLELLGGFMLPEQSCGPEEPPGHRSPYSLSSESTRWPAPGEATSGWGDKVDTEIALLLLSSNMNVRNLFKLLCAELTARPGSHLEVQHRVLVPLRLKGLRTLDGEMRARVLVNVCLFKHHDMEPTSESTQRSCRPRKHFIPLESNPNVFTKLIHKLGVSRLLCFQDVYAIDDPDLLAFIPRPAYALVLICPETYGKVFSEEDATAGRYDAFGDNEAVTYFEQTIHNACGLYAILHSVCNGEARKFIEPETTLAHLLQKCIQLKPAERAQELEDSKPLESAYSSVAKEGDTEAPNAEDEVAFHYFCFVKSHQNGHLFLLDGDRKRPIDLGDLGAEADVLSEKCLNVIRGIMADAAGQDDNLNFNLMALVHV</sequence>
<accession>A0ACC1PBJ8</accession>
<gene>
    <name evidence="1" type="ORF">NUW58_g3583</name>
</gene>
<reference evidence="1" key="1">
    <citation type="submission" date="2022-10" db="EMBL/GenBank/DDBJ databases">
        <title>Genome Sequence of Xylaria curta.</title>
        <authorList>
            <person name="Buettner E."/>
        </authorList>
    </citation>
    <scope>NUCLEOTIDE SEQUENCE</scope>
    <source>
        <strain evidence="1">Babe10</strain>
    </source>
</reference>
<evidence type="ECO:0000313" key="2">
    <source>
        <dbReference type="Proteomes" id="UP001143856"/>
    </source>
</evidence>
<name>A0ACC1PBJ8_9PEZI</name>
<comment type="caution">
    <text evidence="1">The sequence shown here is derived from an EMBL/GenBank/DDBJ whole genome shotgun (WGS) entry which is preliminary data.</text>
</comment>
<organism evidence="1 2">
    <name type="scientific">Xylaria curta</name>
    <dbReference type="NCBI Taxonomy" id="42375"/>
    <lineage>
        <taxon>Eukaryota</taxon>
        <taxon>Fungi</taxon>
        <taxon>Dikarya</taxon>
        <taxon>Ascomycota</taxon>
        <taxon>Pezizomycotina</taxon>
        <taxon>Sordariomycetes</taxon>
        <taxon>Xylariomycetidae</taxon>
        <taxon>Xylariales</taxon>
        <taxon>Xylariaceae</taxon>
        <taxon>Xylaria</taxon>
    </lineage>
</organism>
<protein>
    <submittedName>
        <fullName evidence="1">Uncharacterized protein</fullName>
    </submittedName>
</protein>